<dbReference type="InterPro" id="IPR019273">
    <property type="entry name" value="Lunapark_Znf"/>
</dbReference>
<dbReference type="GO" id="GO:0071788">
    <property type="term" value="P:endoplasmic reticulum tubular network maintenance"/>
    <property type="evidence" value="ECO:0007669"/>
    <property type="project" value="UniProtKB-UniRule"/>
</dbReference>
<feature type="compositionally biased region" description="Basic and acidic residues" evidence="3">
    <location>
        <begin position="316"/>
        <end position="342"/>
    </location>
</feature>
<feature type="region of interest" description="Disordered" evidence="3">
    <location>
        <begin position="285"/>
        <end position="351"/>
    </location>
</feature>
<evidence type="ECO:0000256" key="3">
    <source>
        <dbReference type="SAM" id="MobiDB-lite"/>
    </source>
</evidence>
<comment type="domain">
    <text evidence="1">The C4-type zinc finger motif is necessary both for its ER three-way tubular junction localization and formation.</text>
</comment>
<comment type="similarity">
    <text evidence="1">Belongs to the lunapark family.</text>
</comment>
<feature type="compositionally biased region" description="Low complexity" evidence="3">
    <location>
        <begin position="194"/>
        <end position="214"/>
    </location>
</feature>
<dbReference type="AlphaFoldDB" id="A0A077WVG3"/>
<name>A0A077WVG3_9FUNG</name>
<dbReference type="EMBL" id="LK023340">
    <property type="protein sequence ID" value="CDS10732.1"/>
    <property type="molecule type" value="Genomic_DNA"/>
</dbReference>
<feature type="region of interest" description="Disordered" evidence="3">
    <location>
        <begin position="149"/>
        <end position="216"/>
    </location>
</feature>
<keyword evidence="1" id="KW-0479">Metal-binding</keyword>
<feature type="transmembrane region" description="Helical" evidence="1">
    <location>
        <begin position="45"/>
        <end position="67"/>
    </location>
</feature>
<reference evidence="5" key="1">
    <citation type="journal article" date="2014" name="Genome Announc.">
        <title>De novo whole-genome sequence and genome annotation of Lichtheimia ramosa.</title>
        <authorList>
            <person name="Linde J."/>
            <person name="Schwartze V."/>
            <person name="Binder U."/>
            <person name="Lass-Florl C."/>
            <person name="Voigt K."/>
            <person name="Horn F."/>
        </authorList>
    </citation>
    <scope>NUCLEOTIDE SEQUENCE</scope>
    <source>
        <strain evidence="5">JMRC FSU:6197</strain>
    </source>
</reference>
<keyword evidence="1" id="KW-0256">Endoplasmic reticulum</keyword>
<feature type="coiled-coil region" evidence="2">
    <location>
        <begin position="12"/>
        <end position="39"/>
    </location>
</feature>
<evidence type="ECO:0000256" key="1">
    <source>
        <dbReference type="RuleBase" id="RU367073"/>
    </source>
</evidence>
<keyword evidence="1" id="KW-0812">Transmembrane</keyword>
<feature type="transmembrane region" description="Helical" evidence="1">
    <location>
        <begin position="73"/>
        <end position="96"/>
    </location>
</feature>
<gene>
    <name evidence="5" type="ORF">LRAMOSA11218</name>
</gene>
<keyword evidence="1" id="KW-0472">Membrane</keyword>
<feature type="compositionally biased region" description="Polar residues" evidence="3">
    <location>
        <begin position="285"/>
        <end position="307"/>
    </location>
</feature>
<keyword evidence="1" id="KW-0863">Zinc-finger</keyword>
<dbReference type="Pfam" id="PF10058">
    <property type="entry name" value="Zn_ribbon_10"/>
    <property type="match status" value="1"/>
</dbReference>
<feature type="compositionally biased region" description="Polar residues" evidence="3">
    <location>
        <begin position="169"/>
        <end position="179"/>
    </location>
</feature>
<keyword evidence="2" id="KW-0175">Coiled coil</keyword>
<comment type="subcellular location">
    <subcellularLocation>
        <location evidence="1">Endoplasmic reticulum membrane</location>
        <topology evidence="1">Multi-pass membrane protein</topology>
    </subcellularLocation>
</comment>
<organism evidence="5">
    <name type="scientific">Lichtheimia ramosa</name>
    <dbReference type="NCBI Taxonomy" id="688394"/>
    <lineage>
        <taxon>Eukaryota</taxon>
        <taxon>Fungi</taxon>
        <taxon>Fungi incertae sedis</taxon>
        <taxon>Mucoromycota</taxon>
        <taxon>Mucoromycotina</taxon>
        <taxon>Mucoromycetes</taxon>
        <taxon>Mucorales</taxon>
        <taxon>Lichtheimiaceae</taxon>
        <taxon>Lichtheimia</taxon>
    </lineage>
</organism>
<dbReference type="InterPro" id="IPR040115">
    <property type="entry name" value="Lnp"/>
</dbReference>
<dbReference type="GO" id="GO:0098826">
    <property type="term" value="C:endoplasmic reticulum tubular network membrane"/>
    <property type="evidence" value="ECO:0007669"/>
    <property type="project" value="UniProtKB-UniRule"/>
</dbReference>
<feature type="domain" description="Lunapark zinc ribbon" evidence="4">
    <location>
        <begin position="230"/>
        <end position="281"/>
    </location>
</feature>
<comment type="function">
    <text evidence="1">Plays a role in determining ER morphology.</text>
</comment>
<evidence type="ECO:0000259" key="4">
    <source>
        <dbReference type="Pfam" id="PF10058"/>
    </source>
</evidence>
<dbReference type="PANTHER" id="PTHR22166">
    <property type="entry name" value="ENDOPLASMIC RETICULUM JUNCTION FORMATION PROTEIN LUNAPARK"/>
    <property type="match status" value="1"/>
</dbReference>
<protein>
    <recommendedName>
        <fullName evidence="1">Endoplasmic reticulum junction formation protein lunapark</fullName>
    </recommendedName>
</protein>
<evidence type="ECO:0000313" key="5">
    <source>
        <dbReference type="EMBL" id="CDS10732.1"/>
    </source>
</evidence>
<dbReference type="OrthoDB" id="1725934at2759"/>
<dbReference type="PANTHER" id="PTHR22166:SF12">
    <property type="entry name" value="ENDOPLASMIC RETICULUM JUNCTION FORMATION PROTEIN LUNAPARK"/>
    <property type="match status" value="1"/>
</dbReference>
<sequence length="351" mass="40518">MGGFLSKQQTKSDDYEKILSELDDSIQKAEIRLSEIKLRERRTGLLWILYSSIIWVAFLLYSFVILHRPEKDIYTWDTLAVTVVPVLVIPIGIYYTRRLLKLFYSRKQTNEESNLAALRAQQKLKLEELKKKTSYYTTQSLLERYDAAAMERRKQQQQQQQQAQRPASMPTTRPNQPGANQELRHRMPPSKAVQQPAGQQQQQQAMQPQQQQQQFPIMSAPRTITKERQWYDKLVDALVGEEGPETKYALICQHCFAHNGLVLPQEIAHIQYTCPHCKQFNPARNPNNASTQIFPPNSTGRSQSTPPTEIASPEESNSKQEKESVKNKEEAVDRSDSDQDNNKEEEDQADK</sequence>
<dbReference type="GO" id="GO:1903373">
    <property type="term" value="P:positive regulation of endoplasmic reticulum tubular network organization"/>
    <property type="evidence" value="ECO:0007669"/>
    <property type="project" value="UniProtKB-UniRule"/>
</dbReference>
<evidence type="ECO:0000256" key="2">
    <source>
        <dbReference type="SAM" id="Coils"/>
    </source>
</evidence>
<proteinExistence type="inferred from homology"/>
<accession>A0A077WVG3</accession>
<keyword evidence="1" id="KW-0862">Zinc</keyword>
<dbReference type="GO" id="GO:0008270">
    <property type="term" value="F:zinc ion binding"/>
    <property type="evidence" value="ECO:0007669"/>
    <property type="project" value="UniProtKB-KW"/>
</dbReference>
<keyword evidence="1" id="KW-1133">Transmembrane helix</keyword>